<dbReference type="PhylomeDB" id="A0A178VTC4"/>
<proteinExistence type="predicted"/>
<sequence>MKMAKSANEIGFITCLVVFLVLTGQSNGMSNGMPRTVPCIEGRILWNRTLPCSSILCGDHCVPHGYRAGTCDIVNDRAICKCSRCR</sequence>
<evidence type="ECO:0000313" key="3">
    <source>
        <dbReference type="Proteomes" id="UP000078284"/>
    </source>
</evidence>
<name>A0A178VTC4_ARATH</name>
<evidence type="ECO:0000313" key="2">
    <source>
        <dbReference type="EMBL" id="OAP08631.1"/>
    </source>
</evidence>
<dbReference type="ExpressionAtlas" id="A0A178VTC4">
    <property type="expression patterns" value="baseline"/>
</dbReference>
<protein>
    <submittedName>
        <fullName evidence="2">Uncharacterized protein</fullName>
    </submittedName>
</protein>
<accession>A0A178VTC4</accession>
<keyword evidence="1" id="KW-0732">Signal</keyword>
<comment type="caution">
    <text evidence="2">The sequence shown here is derived from an EMBL/GenBank/DDBJ whole genome shotgun (WGS) entry which is preliminary data.</text>
</comment>
<gene>
    <name evidence="2" type="ordered locus">AXX17_At2g18400</name>
</gene>
<dbReference type="EMBL" id="LUHQ01000002">
    <property type="protein sequence ID" value="OAP08631.1"/>
    <property type="molecule type" value="Genomic_DNA"/>
</dbReference>
<dbReference type="SMR" id="A0A178VTC4"/>
<dbReference type="Proteomes" id="UP000078284">
    <property type="component" value="Chromosome 2"/>
</dbReference>
<reference evidence="3" key="1">
    <citation type="journal article" date="2016" name="Proc. Natl. Acad. Sci. U.S.A.">
        <title>Chromosome-level assembly of Arabidopsis thaliana Ler reveals the extent of translocation and inversion polymorphisms.</title>
        <authorList>
            <person name="Zapata L."/>
            <person name="Ding J."/>
            <person name="Willing E.M."/>
            <person name="Hartwig B."/>
            <person name="Bezdan D."/>
            <person name="Jiao W.B."/>
            <person name="Patel V."/>
            <person name="Velikkakam James G."/>
            <person name="Koornneef M."/>
            <person name="Ossowski S."/>
            <person name="Schneeberger K."/>
        </authorList>
    </citation>
    <scope>NUCLEOTIDE SEQUENCE [LARGE SCALE GENOMIC DNA]</scope>
    <source>
        <strain evidence="3">cv. Landsberg erecta</strain>
    </source>
</reference>
<organism evidence="2 3">
    <name type="scientific">Arabidopsis thaliana</name>
    <name type="common">Mouse-ear cress</name>
    <dbReference type="NCBI Taxonomy" id="3702"/>
    <lineage>
        <taxon>Eukaryota</taxon>
        <taxon>Viridiplantae</taxon>
        <taxon>Streptophyta</taxon>
        <taxon>Embryophyta</taxon>
        <taxon>Tracheophyta</taxon>
        <taxon>Spermatophyta</taxon>
        <taxon>Magnoliopsida</taxon>
        <taxon>eudicotyledons</taxon>
        <taxon>Gunneridae</taxon>
        <taxon>Pentapetalae</taxon>
        <taxon>rosids</taxon>
        <taxon>malvids</taxon>
        <taxon>Brassicales</taxon>
        <taxon>Brassicaceae</taxon>
        <taxon>Camelineae</taxon>
        <taxon>Arabidopsis</taxon>
    </lineage>
</organism>
<feature type="chain" id="PRO_5008095236" evidence="1">
    <location>
        <begin position="29"/>
        <end position="86"/>
    </location>
</feature>
<evidence type="ECO:0000256" key="1">
    <source>
        <dbReference type="SAM" id="SignalP"/>
    </source>
</evidence>
<dbReference type="KEGG" id="ath:AT2G22805"/>
<dbReference type="RefSeq" id="NP_001031398.1">
    <property type="nucleotide sequence ID" value="NM_001036321.2"/>
</dbReference>
<feature type="signal peptide" evidence="1">
    <location>
        <begin position="1"/>
        <end position="28"/>
    </location>
</feature>
<dbReference type="AlphaFoldDB" id="A0A178VTC4"/>